<sequence length="172" mass="18682">MPARDRIAHGADPAATYRERLHVPLRWWVQATMFLATAWLALIVALPGWLAWTASGALLALVYGVFWWLGSAQVEVRDGVLHAGQAQVPLALLGAAEALDKDATRLVHGVEADARAYLVTRPYISRSVRVRIEDPRDPTPYWLISSRHPRQLAAALGGPAEGPPHGGPPTGH</sequence>
<keyword evidence="1" id="KW-0472">Membrane</keyword>
<reference evidence="2 3" key="1">
    <citation type="submission" date="2018-11" db="EMBL/GenBank/DDBJ databases">
        <authorList>
            <person name="Li F."/>
        </authorList>
    </citation>
    <scope>NUCLEOTIDE SEQUENCE [LARGE SCALE GENOMIC DNA]</scope>
    <source>
        <strain evidence="2 3">Gsoil 818</strain>
    </source>
</reference>
<dbReference type="RefSeq" id="WP_123222335.1">
    <property type="nucleotide sequence ID" value="NZ_RJSF01000019.1"/>
</dbReference>
<dbReference type="InterPro" id="IPR021443">
    <property type="entry name" value="DUF3093"/>
</dbReference>
<proteinExistence type="predicted"/>
<keyword evidence="1" id="KW-0812">Transmembrane</keyword>
<evidence type="ECO:0000313" key="2">
    <source>
        <dbReference type="EMBL" id="RNM16082.1"/>
    </source>
</evidence>
<evidence type="ECO:0000313" key="3">
    <source>
        <dbReference type="Proteomes" id="UP000279994"/>
    </source>
</evidence>
<protein>
    <submittedName>
        <fullName evidence="2">DUF3093 domain-containing protein</fullName>
    </submittedName>
</protein>
<dbReference type="AlphaFoldDB" id="A0A3N0GVB8"/>
<feature type="transmembrane region" description="Helical" evidence="1">
    <location>
        <begin position="27"/>
        <end position="46"/>
    </location>
</feature>
<feature type="transmembrane region" description="Helical" evidence="1">
    <location>
        <begin position="52"/>
        <end position="69"/>
    </location>
</feature>
<dbReference type="Proteomes" id="UP000279994">
    <property type="component" value="Unassembled WGS sequence"/>
</dbReference>
<comment type="caution">
    <text evidence="2">The sequence shown here is derived from an EMBL/GenBank/DDBJ whole genome shotgun (WGS) entry which is preliminary data.</text>
</comment>
<evidence type="ECO:0000256" key="1">
    <source>
        <dbReference type="SAM" id="Phobius"/>
    </source>
</evidence>
<dbReference type="Pfam" id="PF11292">
    <property type="entry name" value="DUF3093"/>
    <property type="match status" value="1"/>
</dbReference>
<accession>A0A3N0GVB8</accession>
<name>A0A3N0GVB8_9ACTN</name>
<dbReference type="EMBL" id="RJSF01000019">
    <property type="protein sequence ID" value="RNM16082.1"/>
    <property type="molecule type" value="Genomic_DNA"/>
</dbReference>
<keyword evidence="1" id="KW-1133">Transmembrane helix</keyword>
<keyword evidence="3" id="KW-1185">Reference proteome</keyword>
<gene>
    <name evidence="2" type="ORF">EFL26_07985</name>
</gene>
<dbReference type="OrthoDB" id="3217020at2"/>
<organism evidence="2 3">
    <name type="scientific">Nocardioides pocheonensis</name>
    <dbReference type="NCBI Taxonomy" id="661485"/>
    <lineage>
        <taxon>Bacteria</taxon>
        <taxon>Bacillati</taxon>
        <taxon>Actinomycetota</taxon>
        <taxon>Actinomycetes</taxon>
        <taxon>Propionibacteriales</taxon>
        <taxon>Nocardioidaceae</taxon>
        <taxon>Nocardioides</taxon>
    </lineage>
</organism>